<evidence type="ECO:0000313" key="2">
    <source>
        <dbReference type="Proteomes" id="UP001183246"/>
    </source>
</evidence>
<protein>
    <submittedName>
        <fullName evidence="1">Uncharacterized protein</fullName>
    </submittedName>
</protein>
<evidence type="ECO:0000313" key="1">
    <source>
        <dbReference type="EMBL" id="MDT0343069.1"/>
    </source>
</evidence>
<accession>A0ABU2MN84</accession>
<comment type="caution">
    <text evidence="1">The sequence shown here is derived from an EMBL/GenBank/DDBJ whole genome shotgun (WGS) entry which is preliminary data.</text>
</comment>
<reference evidence="2" key="1">
    <citation type="submission" date="2023-07" db="EMBL/GenBank/DDBJ databases">
        <title>30 novel species of actinomycetes from the DSMZ collection.</title>
        <authorList>
            <person name="Nouioui I."/>
        </authorList>
    </citation>
    <scope>NUCLEOTIDE SEQUENCE [LARGE SCALE GENOMIC DNA]</scope>
    <source>
        <strain evidence="2">DSM 44938</strain>
    </source>
</reference>
<dbReference type="Proteomes" id="UP001183246">
    <property type="component" value="Unassembled WGS sequence"/>
</dbReference>
<dbReference type="EMBL" id="JAVREL010000005">
    <property type="protein sequence ID" value="MDT0343069.1"/>
    <property type="molecule type" value="Genomic_DNA"/>
</dbReference>
<sequence>MEGRSGPVVQDQVAETLSWLVNPGAADGWEERVPGVAVLGEGRSLAVPPASWRCGPSTRWLSPAHGDCLTDPGALYDALRHVLHPGRAGRA</sequence>
<gene>
    <name evidence="1" type="ORF">RM590_10630</name>
</gene>
<proteinExistence type="predicted"/>
<name>A0ABU2MN84_9ACTN</name>
<organism evidence="1 2">
    <name type="scientific">Streptomyces litchfieldiae</name>
    <dbReference type="NCBI Taxonomy" id="3075543"/>
    <lineage>
        <taxon>Bacteria</taxon>
        <taxon>Bacillati</taxon>
        <taxon>Actinomycetota</taxon>
        <taxon>Actinomycetes</taxon>
        <taxon>Kitasatosporales</taxon>
        <taxon>Streptomycetaceae</taxon>
        <taxon>Streptomyces</taxon>
    </lineage>
</organism>
<dbReference type="RefSeq" id="WP_311704213.1">
    <property type="nucleotide sequence ID" value="NZ_JAVREL010000005.1"/>
</dbReference>
<keyword evidence="2" id="KW-1185">Reference proteome</keyword>